<proteinExistence type="predicted"/>
<dbReference type="AlphaFoldDB" id="A0A0V1B6L4"/>
<name>A0A0V1B6L4_TRISP</name>
<keyword evidence="3" id="KW-1185">Reference proteome</keyword>
<organism evidence="2 3">
    <name type="scientific">Trichinella spiralis</name>
    <name type="common">Trichina worm</name>
    <dbReference type="NCBI Taxonomy" id="6334"/>
    <lineage>
        <taxon>Eukaryota</taxon>
        <taxon>Metazoa</taxon>
        <taxon>Ecdysozoa</taxon>
        <taxon>Nematoda</taxon>
        <taxon>Enoplea</taxon>
        <taxon>Dorylaimia</taxon>
        <taxon>Trichinellida</taxon>
        <taxon>Trichinellidae</taxon>
        <taxon>Trichinella</taxon>
    </lineage>
</organism>
<feature type="region of interest" description="Disordered" evidence="1">
    <location>
        <begin position="176"/>
        <end position="226"/>
    </location>
</feature>
<sequence length="272" mass="31029">MGAADVGQKRQAQPDDPTRRNAADDALQRDVVAEPRAHQANAGRRIQQRRLGRRRGRGQVHRNGMTTKRLATPRVPNHALVESLVLWTNVGNLQADFRNEIPTAVVDVESTGVIDHKKHVHRLRLRAKQRTGNECDAARPDDHRSSRILLFYHLLVTLPRIGWPFKYHTYFAEGNFRSKNRPERPGNRQRKSCRSEDKVLKSGRTSAPTKRLARGSKTKPPATGAFSTTAQVTKIWQKLTNNIRVEPLFHYYYNRRPSQESACARGIAHHTH</sequence>
<protein>
    <submittedName>
        <fullName evidence="2">Uncharacterized protein</fullName>
    </submittedName>
</protein>
<evidence type="ECO:0000256" key="1">
    <source>
        <dbReference type="SAM" id="MobiDB-lite"/>
    </source>
</evidence>
<comment type="caution">
    <text evidence="2">The sequence shown here is derived from an EMBL/GenBank/DDBJ whole genome shotgun (WGS) entry which is preliminary data.</text>
</comment>
<dbReference type="InParanoid" id="A0A0V1B6L4"/>
<evidence type="ECO:0000313" key="2">
    <source>
        <dbReference type="EMBL" id="KRY32131.1"/>
    </source>
</evidence>
<evidence type="ECO:0000313" key="3">
    <source>
        <dbReference type="Proteomes" id="UP000054776"/>
    </source>
</evidence>
<feature type="compositionally biased region" description="Basic and acidic residues" evidence="1">
    <location>
        <begin position="12"/>
        <end position="37"/>
    </location>
</feature>
<dbReference type="Proteomes" id="UP000054776">
    <property type="component" value="Unassembled WGS sequence"/>
</dbReference>
<reference evidence="2 3" key="1">
    <citation type="submission" date="2015-01" db="EMBL/GenBank/DDBJ databases">
        <title>Evolution of Trichinella species and genotypes.</title>
        <authorList>
            <person name="Korhonen P.K."/>
            <person name="Edoardo P."/>
            <person name="Giuseppe L.R."/>
            <person name="Gasser R.B."/>
        </authorList>
    </citation>
    <scope>NUCLEOTIDE SEQUENCE [LARGE SCALE GENOMIC DNA]</scope>
    <source>
        <strain evidence="2">ISS3</strain>
    </source>
</reference>
<feature type="region of interest" description="Disordered" evidence="1">
    <location>
        <begin position="1"/>
        <end position="65"/>
    </location>
</feature>
<accession>A0A0V1B6L4</accession>
<dbReference type="EMBL" id="JYDH01000104">
    <property type="protein sequence ID" value="KRY32131.1"/>
    <property type="molecule type" value="Genomic_DNA"/>
</dbReference>
<feature type="compositionally biased region" description="Basic residues" evidence="1">
    <location>
        <begin position="46"/>
        <end position="60"/>
    </location>
</feature>
<gene>
    <name evidence="2" type="ORF">T01_14468</name>
</gene>